<dbReference type="GO" id="GO:0009253">
    <property type="term" value="P:peptidoglycan catabolic process"/>
    <property type="evidence" value="ECO:0007669"/>
    <property type="project" value="TreeGrafter"/>
</dbReference>
<dbReference type="Proteomes" id="UP000274909">
    <property type="component" value="Unassembled WGS sequence"/>
</dbReference>
<feature type="compositionally biased region" description="Acidic residues" evidence="1">
    <location>
        <begin position="43"/>
        <end position="56"/>
    </location>
</feature>
<dbReference type="GO" id="GO:0008933">
    <property type="term" value="F:peptidoglycan lytic transglycosylase activity"/>
    <property type="evidence" value="ECO:0007669"/>
    <property type="project" value="TreeGrafter"/>
</dbReference>
<dbReference type="OrthoDB" id="9796191at2"/>
<evidence type="ECO:0000313" key="4">
    <source>
        <dbReference type="Proteomes" id="UP000274909"/>
    </source>
</evidence>
<name>A0A433JXM2_9MICO</name>
<evidence type="ECO:0000313" key="3">
    <source>
        <dbReference type="EMBL" id="RUR03674.1"/>
    </source>
</evidence>
<dbReference type="EMBL" id="RZGZ01000001">
    <property type="protein sequence ID" value="RUR03674.1"/>
    <property type="molecule type" value="Genomic_DNA"/>
</dbReference>
<dbReference type="InterPro" id="IPR031304">
    <property type="entry name" value="SLT_2"/>
</dbReference>
<feature type="domain" description="Transglycosylase SLT" evidence="2">
    <location>
        <begin position="165"/>
        <end position="212"/>
    </location>
</feature>
<dbReference type="CDD" id="cd13399">
    <property type="entry name" value="Slt35-like"/>
    <property type="match status" value="1"/>
</dbReference>
<evidence type="ECO:0000256" key="1">
    <source>
        <dbReference type="SAM" id="MobiDB-lite"/>
    </source>
</evidence>
<dbReference type="Pfam" id="PF13406">
    <property type="entry name" value="SLT_2"/>
    <property type="match status" value="1"/>
</dbReference>
<protein>
    <recommendedName>
        <fullName evidence="2">Transglycosylase SLT domain-containing protein</fullName>
    </recommendedName>
</protein>
<feature type="compositionally biased region" description="Low complexity" evidence="1">
    <location>
        <begin position="24"/>
        <end position="41"/>
    </location>
</feature>
<reference evidence="3 4" key="1">
    <citation type="submission" date="2018-12" db="EMBL/GenBank/DDBJ databases">
        <authorList>
            <person name="Li F."/>
        </authorList>
    </citation>
    <scope>NUCLEOTIDE SEQUENCE [LARGE SCALE GENOMIC DNA]</scope>
    <source>
        <strain evidence="3 4">EGI 6500705</strain>
    </source>
</reference>
<feature type="region of interest" description="Disordered" evidence="1">
    <location>
        <begin position="24"/>
        <end position="62"/>
    </location>
</feature>
<proteinExistence type="predicted"/>
<gene>
    <name evidence="3" type="ORF">ELQ94_03190</name>
</gene>
<comment type="caution">
    <text evidence="3">The sequence shown here is derived from an EMBL/GenBank/DDBJ whole genome shotgun (WGS) entry which is preliminary data.</text>
</comment>
<evidence type="ECO:0000259" key="2">
    <source>
        <dbReference type="Pfam" id="PF13406"/>
    </source>
</evidence>
<keyword evidence="4" id="KW-1185">Reference proteome</keyword>
<dbReference type="SUPFAM" id="SSF53955">
    <property type="entry name" value="Lysozyme-like"/>
    <property type="match status" value="1"/>
</dbReference>
<dbReference type="InterPro" id="IPR023346">
    <property type="entry name" value="Lysozyme-like_dom_sf"/>
</dbReference>
<accession>A0A433JXM2</accession>
<dbReference type="PANTHER" id="PTHR30163:SF8">
    <property type="entry name" value="LYTIC MUREIN TRANSGLYCOSYLASE"/>
    <property type="match status" value="1"/>
</dbReference>
<organism evidence="3 4">
    <name type="scientific">Labedella endophytica</name>
    <dbReference type="NCBI Taxonomy" id="1523160"/>
    <lineage>
        <taxon>Bacteria</taxon>
        <taxon>Bacillati</taxon>
        <taxon>Actinomycetota</taxon>
        <taxon>Actinomycetes</taxon>
        <taxon>Micrococcales</taxon>
        <taxon>Microbacteriaceae</taxon>
        <taxon>Labedella</taxon>
    </lineage>
</organism>
<sequence>MISIGLLGVVVIAVGLLIGPSGRPPVSASAPAPAPTTAAETDVSTEESDPEPEPADEDRGTDITTLVSATWVEELAASTGIPHRALLAYTGASVAVDQYYPGCGLGWNTLAGIGHVESDHGRIHGSALDASGVARPAIVGIPLTGETTASIPDTDGGALDGDAVWDRAVGPMQFIPGTWREWATDGDGDGVADPQNVDDASLAAARYLCAIGGDLTDPERWIAAVAGYNDTVEYNNRVADAASFYASHS</sequence>
<dbReference type="PANTHER" id="PTHR30163">
    <property type="entry name" value="MEMBRANE-BOUND LYTIC MUREIN TRANSGLYCOSYLASE B"/>
    <property type="match status" value="1"/>
</dbReference>
<dbReference type="InterPro" id="IPR043426">
    <property type="entry name" value="MltB-like"/>
</dbReference>
<dbReference type="Gene3D" id="1.10.530.10">
    <property type="match status" value="1"/>
</dbReference>
<dbReference type="AlphaFoldDB" id="A0A433JXM2"/>